<evidence type="ECO:0008006" key="4">
    <source>
        <dbReference type="Google" id="ProtNLM"/>
    </source>
</evidence>
<feature type="region of interest" description="Disordered" evidence="1">
    <location>
        <begin position="442"/>
        <end position="507"/>
    </location>
</feature>
<evidence type="ECO:0000256" key="1">
    <source>
        <dbReference type="SAM" id="MobiDB-lite"/>
    </source>
</evidence>
<dbReference type="InterPro" id="IPR008812">
    <property type="entry name" value="Ran_GTP-bd-rel"/>
</dbReference>
<dbReference type="PANTHER" id="PTHR31010:SF2">
    <property type="entry name" value="RAN-SPECIFIC GTPASE-ACTIVATING PROTEIN 30"/>
    <property type="match status" value="1"/>
</dbReference>
<proteinExistence type="predicted"/>
<dbReference type="PANTHER" id="PTHR31010">
    <property type="entry name" value="RAN-SPECIFIC GTPASE-ACTIVATING PROTEIN 30-RELATED"/>
    <property type="match status" value="1"/>
</dbReference>
<keyword evidence="3" id="KW-1185">Reference proteome</keyword>
<evidence type="ECO:0000313" key="2">
    <source>
        <dbReference type="EMBL" id="TPX55651.1"/>
    </source>
</evidence>
<dbReference type="Proteomes" id="UP000318582">
    <property type="component" value="Unassembled WGS sequence"/>
</dbReference>
<feature type="compositionally biased region" description="Acidic residues" evidence="1">
    <location>
        <begin position="359"/>
        <end position="373"/>
    </location>
</feature>
<feature type="region of interest" description="Disordered" evidence="1">
    <location>
        <begin position="359"/>
        <end position="391"/>
    </location>
</feature>
<name>A0A507DVZ5_9FUNG</name>
<organism evidence="2 3">
    <name type="scientific">Powellomyces hirtus</name>
    <dbReference type="NCBI Taxonomy" id="109895"/>
    <lineage>
        <taxon>Eukaryota</taxon>
        <taxon>Fungi</taxon>
        <taxon>Fungi incertae sedis</taxon>
        <taxon>Chytridiomycota</taxon>
        <taxon>Chytridiomycota incertae sedis</taxon>
        <taxon>Chytridiomycetes</taxon>
        <taxon>Spizellomycetales</taxon>
        <taxon>Powellomycetaceae</taxon>
        <taxon>Powellomyces</taxon>
    </lineage>
</organism>
<feature type="compositionally biased region" description="Polar residues" evidence="1">
    <location>
        <begin position="456"/>
        <end position="477"/>
    </location>
</feature>
<dbReference type="GO" id="GO:0005737">
    <property type="term" value="C:cytoplasm"/>
    <property type="evidence" value="ECO:0007669"/>
    <property type="project" value="TreeGrafter"/>
</dbReference>
<dbReference type="GO" id="GO:0005634">
    <property type="term" value="C:nucleus"/>
    <property type="evidence" value="ECO:0007669"/>
    <property type="project" value="TreeGrafter"/>
</dbReference>
<comment type="caution">
    <text evidence="2">The sequence shown here is derived from an EMBL/GenBank/DDBJ whole genome shotgun (WGS) entry which is preliminary data.</text>
</comment>
<dbReference type="AlphaFoldDB" id="A0A507DVZ5"/>
<sequence length="507" mass="54135">MDQLFASLAISGASLVSKAAFSYAQGYAVKQISTFVAKTTADKSSLHAKLARLERILALKLAVVTPAIDTCEILATRGNTTLEAALELSGELRKSLKKIGDRVNAADGSVTDGRDIVGQQALTAEVLEDIEAVLTVINDLVPFLQLALQNSGASLGGNMPSSVSPSRLLQASTAVALAGGRFAAHKQFGPTQPPDPVQVGPSFPVRVYSQFQSSSRAKGLSDLTWKEDHAKASVIVQRINAGSGDASRRAYDLVILEDLNDGRFHDEDNKDTPIQTNEDGVRPGRTTRISVTDIQKLYYTRSGELLNIDAKAPVMVVKIDKEAHAPSSLVPAGNVTPLRAKEKSTAEWLAFELCQEEDGLTGSDESDISDDESSGASASPTKKLVQRPSSGTAAINPKIPIGLLSLLEYILRLCTLEVSEQRSHLETPDEKLMLYMTNELRSRTQRGDNRPGSTDLAASTTSGGPSNSARRTSSVTDSPLARKAGTGSTRFIDRLMRSGSGELGEKE</sequence>
<gene>
    <name evidence="2" type="ORF">PhCBS80983_g05131</name>
</gene>
<evidence type="ECO:0000313" key="3">
    <source>
        <dbReference type="Proteomes" id="UP000318582"/>
    </source>
</evidence>
<dbReference type="GO" id="GO:0030695">
    <property type="term" value="F:GTPase regulator activity"/>
    <property type="evidence" value="ECO:0007669"/>
    <property type="project" value="TreeGrafter"/>
</dbReference>
<accession>A0A507DVZ5</accession>
<dbReference type="Pfam" id="PF05508">
    <property type="entry name" value="Ran-binding"/>
    <property type="match status" value="1"/>
</dbReference>
<reference evidence="2 3" key="1">
    <citation type="journal article" date="2019" name="Sci. Rep.">
        <title>Comparative genomics of chytrid fungi reveal insights into the obligate biotrophic and pathogenic lifestyle of Synchytrium endobioticum.</title>
        <authorList>
            <person name="van de Vossenberg B.T.L.H."/>
            <person name="Warris S."/>
            <person name="Nguyen H.D.T."/>
            <person name="van Gent-Pelzer M.P.E."/>
            <person name="Joly D.L."/>
            <person name="van de Geest H.C."/>
            <person name="Bonants P.J.M."/>
            <person name="Smith D.S."/>
            <person name="Levesque C.A."/>
            <person name="van der Lee T.A.J."/>
        </authorList>
    </citation>
    <scope>NUCLEOTIDE SEQUENCE [LARGE SCALE GENOMIC DNA]</scope>
    <source>
        <strain evidence="2 3">CBS 809.83</strain>
    </source>
</reference>
<dbReference type="EMBL" id="QEAQ01000100">
    <property type="protein sequence ID" value="TPX55651.1"/>
    <property type="molecule type" value="Genomic_DNA"/>
</dbReference>
<feature type="region of interest" description="Disordered" evidence="1">
    <location>
        <begin position="264"/>
        <end position="284"/>
    </location>
</feature>
<protein>
    <recommendedName>
        <fullName evidence="4">Ran-binding-domain-containing protein</fullName>
    </recommendedName>
</protein>